<feature type="transmembrane region" description="Helical" evidence="1">
    <location>
        <begin position="115"/>
        <end position="133"/>
    </location>
</feature>
<dbReference type="OrthoDB" id="195502at2"/>
<name>A0A1Y0IN50_9BACL</name>
<keyword evidence="1" id="KW-0812">Transmembrane</keyword>
<feature type="transmembrane region" description="Helical" evidence="1">
    <location>
        <begin position="7"/>
        <end position="25"/>
    </location>
</feature>
<protein>
    <recommendedName>
        <fullName evidence="4">DUF2306 domain-containing protein</fullName>
    </recommendedName>
</protein>
<proteinExistence type="predicted"/>
<dbReference type="Pfam" id="PF10067">
    <property type="entry name" value="DUF2306"/>
    <property type="match status" value="1"/>
</dbReference>
<dbReference type="EMBL" id="CP021434">
    <property type="protein sequence ID" value="ARU61927.1"/>
    <property type="molecule type" value="Genomic_DNA"/>
</dbReference>
<accession>A0A1Y0IN50</accession>
<reference evidence="3" key="1">
    <citation type="submission" date="2017-05" db="EMBL/GenBank/DDBJ databases">
        <authorList>
            <person name="Sung H."/>
        </authorList>
    </citation>
    <scope>NUCLEOTIDE SEQUENCE [LARGE SCALE GENOMIC DNA]</scope>
    <source>
        <strain evidence="3">AR23208</strain>
    </source>
</reference>
<evidence type="ECO:0000313" key="2">
    <source>
        <dbReference type="EMBL" id="ARU61927.1"/>
    </source>
</evidence>
<evidence type="ECO:0008006" key="4">
    <source>
        <dbReference type="Google" id="ProtNLM"/>
    </source>
</evidence>
<dbReference type="KEGG" id="tum:CBW65_13455"/>
<feature type="transmembrane region" description="Helical" evidence="1">
    <location>
        <begin position="154"/>
        <end position="171"/>
    </location>
</feature>
<feature type="transmembrane region" description="Helical" evidence="1">
    <location>
        <begin position="54"/>
        <end position="76"/>
    </location>
</feature>
<keyword evidence="1" id="KW-0472">Membrane</keyword>
<dbReference type="RefSeq" id="WP_087457296.1">
    <property type="nucleotide sequence ID" value="NZ_CP021434.1"/>
</dbReference>
<dbReference type="AlphaFoldDB" id="A0A1Y0IN50"/>
<dbReference type="Proteomes" id="UP000195437">
    <property type="component" value="Chromosome"/>
</dbReference>
<feature type="transmembrane region" description="Helical" evidence="1">
    <location>
        <begin position="88"/>
        <end position="109"/>
    </location>
</feature>
<gene>
    <name evidence="2" type="ORF">CBW65_13455</name>
</gene>
<sequence length="211" mass="24099">MRKNGSWLIYPLFFIALMWALHTLTKNFMTDPEFSKFLMYKTIGDGFNQELWTVLIRVHIILAVTAILAGPLGFVKKIRVKRPALHRMIGKVYIGSILLNVLPALYVALHATGGLIATVGFFLLTAVWLYATVKAYTTIRKRQVEAHRRWMIRSYAVTLANNTLYVVNLVLDKAFGLEYVPAYVIAVWSCWMINLFVAEGYLRLRRNGQAA</sequence>
<evidence type="ECO:0000313" key="3">
    <source>
        <dbReference type="Proteomes" id="UP000195437"/>
    </source>
</evidence>
<organism evidence="2 3">
    <name type="scientific">Tumebacillus avium</name>
    <dbReference type="NCBI Taxonomy" id="1903704"/>
    <lineage>
        <taxon>Bacteria</taxon>
        <taxon>Bacillati</taxon>
        <taxon>Bacillota</taxon>
        <taxon>Bacilli</taxon>
        <taxon>Bacillales</taxon>
        <taxon>Alicyclobacillaceae</taxon>
        <taxon>Tumebacillus</taxon>
    </lineage>
</organism>
<keyword evidence="1" id="KW-1133">Transmembrane helix</keyword>
<feature type="transmembrane region" description="Helical" evidence="1">
    <location>
        <begin position="183"/>
        <end position="202"/>
    </location>
</feature>
<dbReference type="InterPro" id="IPR018750">
    <property type="entry name" value="DUF2306_membrane"/>
</dbReference>
<evidence type="ECO:0000256" key="1">
    <source>
        <dbReference type="SAM" id="Phobius"/>
    </source>
</evidence>
<keyword evidence="3" id="KW-1185">Reference proteome</keyword>